<comment type="caution">
    <text evidence="2">The sequence shown here is derived from an EMBL/GenBank/DDBJ whole genome shotgun (WGS) entry which is preliminary data.</text>
</comment>
<dbReference type="EMBL" id="NBXB01000034">
    <property type="protein sequence ID" value="RFA13508.1"/>
    <property type="molecule type" value="Genomic_DNA"/>
</dbReference>
<sequence length="64" mass="5741">MPEYGSGGGGGLRWGRGGSCGAAPVGRGAAAGGVGAVAGGEDGDGDGGRKEEGAPGRAGRGGGR</sequence>
<proteinExistence type="predicted"/>
<evidence type="ECO:0000256" key="1">
    <source>
        <dbReference type="SAM" id="MobiDB-lite"/>
    </source>
</evidence>
<name>A0A3E0VVW1_9MICO</name>
<gene>
    <name evidence="2" type="ORF">B7R22_12620</name>
</gene>
<evidence type="ECO:0000313" key="2">
    <source>
        <dbReference type="EMBL" id="RFA13508.1"/>
    </source>
</evidence>
<feature type="compositionally biased region" description="Gly residues" evidence="1">
    <location>
        <begin position="1"/>
        <end position="20"/>
    </location>
</feature>
<accession>A0A3E0VVW1</accession>
<reference evidence="2 3" key="1">
    <citation type="submission" date="2017-04" db="EMBL/GenBank/DDBJ databases">
        <title>Comparative genome analysis of Subtercola boreus.</title>
        <authorList>
            <person name="Cho Y.-J."/>
            <person name="Cho A."/>
            <person name="Kim O.-S."/>
            <person name="Lee J.-I."/>
        </authorList>
    </citation>
    <scope>NUCLEOTIDE SEQUENCE [LARGE SCALE GENOMIC DNA]</scope>
    <source>
        <strain evidence="2 3">P27479</strain>
    </source>
</reference>
<feature type="compositionally biased region" description="Gly residues" evidence="1">
    <location>
        <begin position="29"/>
        <end position="40"/>
    </location>
</feature>
<dbReference type="AlphaFoldDB" id="A0A3E0VVW1"/>
<organism evidence="2 3">
    <name type="scientific">Subtercola boreus</name>
    <dbReference type="NCBI Taxonomy" id="120213"/>
    <lineage>
        <taxon>Bacteria</taxon>
        <taxon>Bacillati</taxon>
        <taxon>Actinomycetota</taxon>
        <taxon>Actinomycetes</taxon>
        <taxon>Micrococcales</taxon>
        <taxon>Microbacteriaceae</taxon>
        <taxon>Subtercola</taxon>
    </lineage>
</organism>
<feature type="region of interest" description="Disordered" evidence="1">
    <location>
        <begin position="1"/>
        <end position="64"/>
    </location>
</feature>
<protein>
    <submittedName>
        <fullName evidence="2">Uncharacterized protein</fullName>
    </submittedName>
</protein>
<evidence type="ECO:0000313" key="3">
    <source>
        <dbReference type="Proteomes" id="UP000256541"/>
    </source>
</evidence>
<dbReference type="Proteomes" id="UP000256541">
    <property type="component" value="Unassembled WGS sequence"/>
</dbReference>